<dbReference type="InterPro" id="IPR050863">
    <property type="entry name" value="CenT-Element_Derived"/>
</dbReference>
<proteinExistence type="predicted"/>
<feature type="non-terminal residue" evidence="2">
    <location>
        <position position="1"/>
    </location>
</feature>
<dbReference type="Pfam" id="PF03184">
    <property type="entry name" value="DDE_1"/>
    <property type="match status" value="1"/>
</dbReference>
<dbReference type="Proteomes" id="UP000054279">
    <property type="component" value="Unassembled WGS sequence"/>
</dbReference>
<dbReference type="PANTHER" id="PTHR19303:SF74">
    <property type="entry name" value="POGO TRANSPOSABLE ELEMENT WITH KRAB DOMAIN"/>
    <property type="match status" value="1"/>
</dbReference>
<gene>
    <name evidence="2" type="ORF">M422DRAFT_166240</name>
</gene>
<dbReference type="InterPro" id="IPR004875">
    <property type="entry name" value="DDE_SF_endonuclease_dom"/>
</dbReference>
<dbReference type="GO" id="GO:0003677">
    <property type="term" value="F:DNA binding"/>
    <property type="evidence" value="ECO:0007669"/>
    <property type="project" value="TreeGrafter"/>
</dbReference>
<evidence type="ECO:0000313" key="3">
    <source>
        <dbReference type="Proteomes" id="UP000054279"/>
    </source>
</evidence>
<evidence type="ECO:0000259" key="1">
    <source>
        <dbReference type="Pfam" id="PF03184"/>
    </source>
</evidence>
<dbReference type="GO" id="GO:0005634">
    <property type="term" value="C:nucleus"/>
    <property type="evidence" value="ECO:0007669"/>
    <property type="project" value="TreeGrafter"/>
</dbReference>
<dbReference type="InterPro" id="IPR036397">
    <property type="entry name" value="RNaseH_sf"/>
</dbReference>
<organism evidence="2 3">
    <name type="scientific">Sphaerobolus stellatus (strain SS14)</name>
    <dbReference type="NCBI Taxonomy" id="990650"/>
    <lineage>
        <taxon>Eukaryota</taxon>
        <taxon>Fungi</taxon>
        <taxon>Dikarya</taxon>
        <taxon>Basidiomycota</taxon>
        <taxon>Agaricomycotina</taxon>
        <taxon>Agaricomycetes</taxon>
        <taxon>Phallomycetidae</taxon>
        <taxon>Geastrales</taxon>
        <taxon>Sphaerobolaceae</taxon>
        <taxon>Sphaerobolus</taxon>
    </lineage>
</organism>
<name>A0A0C9VSK4_SPHS4</name>
<dbReference type="HOGENOM" id="CLU_013929_2_0_1"/>
<accession>A0A0C9VSK4</accession>
<dbReference type="EMBL" id="KN837111">
    <property type="protein sequence ID" value="KIJ45462.1"/>
    <property type="molecule type" value="Genomic_DNA"/>
</dbReference>
<feature type="domain" description="DDE-1" evidence="1">
    <location>
        <begin position="80"/>
        <end position="200"/>
    </location>
</feature>
<reference evidence="2 3" key="1">
    <citation type="submission" date="2014-06" db="EMBL/GenBank/DDBJ databases">
        <title>Evolutionary Origins and Diversification of the Mycorrhizal Mutualists.</title>
        <authorList>
            <consortium name="DOE Joint Genome Institute"/>
            <consortium name="Mycorrhizal Genomics Consortium"/>
            <person name="Kohler A."/>
            <person name="Kuo A."/>
            <person name="Nagy L.G."/>
            <person name="Floudas D."/>
            <person name="Copeland A."/>
            <person name="Barry K.W."/>
            <person name="Cichocki N."/>
            <person name="Veneault-Fourrey C."/>
            <person name="LaButti K."/>
            <person name="Lindquist E.A."/>
            <person name="Lipzen A."/>
            <person name="Lundell T."/>
            <person name="Morin E."/>
            <person name="Murat C."/>
            <person name="Riley R."/>
            <person name="Ohm R."/>
            <person name="Sun H."/>
            <person name="Tunlid A."/>
            <person name="Henrissat B."/>
            <person name="Grigoriev I.V."/>
            <person name="Hibbett D.S."/>
            <person name="Martin F."/>
        </authorList>
    </citation>
    <scope>NUCLEOTIDE SEQUENCE [LARGE SCALE GENOMIC DNA]</scope>
    <source>
        <strain evidence="2 3">SS14</strain>
    </source>
</reference>
<dbReference type="AlphaFoldDB" id="A0A0C9VSK4"/>
<dbReference type="Gene3D" id="3.30.420.10">
    <property type="entry name" value="Ribonuclease H-like superfamily/Ribonuclease H"/>
    <property type="match status" value="1"/>
</dbReference>
<protein>
    <submittedName>
        <fullName evidence="2">Unplaced genomic scaffold SPHSTscaffold_36, whole genome shotgun sequence</fullName>
    </submittedName>
</protein>
<dbReference type="OrthoDB" id="3265672at2759"/>
<evidence type="ECO:0000313" key="2">
    <source>
        <dbReference type="EMBL" id="KIJ45462.1"/>
    </source>
</evidence>
<sequence>LDPKRATAFNKDAVYDYFNKLQKIVTEYQIPQCSIYNMDEKGIQLGGGHKNSNTLYFFDREDKSHYILKSDSLVLITAIEAACADGTMVPPGFILLKGSGVNWWEWEGWDVGIYLQVTQTDNEWTNDLICQQWFIKVFVPFAKGHSDATKKILLVLDGHGSHTTPEMVDCANKNGIILLQLPPHTTHRLQPLDVGIFGPFSALGLSTVKIWE</sequence>
<dbReference type="PANTHER" id="PTHR19303">
    <property type="entry name" value="TRANSPOSON"/>
    <property type="match status" value="1"/>
</dbReference>
<keyword evidence="3" id="KW-1185">Reference proteome</keyword>